<dbReference type="InterPro" id="IPR010466">
    <property type="entry name" value="DUF1058"/>
</dbReference>
<dbReference type="STRING" id="560819.SAMN05428998_10456"/>
<dbReference type="Pfam" id="PF06347">
    <property type="entry name" value="SH3_4"/>
    <property type="match status" value="2"/>
</dbReference>
<organism evidence="1 2">
    <name type="scientific">Tistlia consotensis USBA 355</name>
    <dbReference type="NCBI Taxonomy" id="560819"/>
    <lineage>
        <taxon>Bacteria</taxon>
        <taxon>Pseudomonadati</taxon>
        <taxon>Pseudomonadota</taxon>
        <taxon>Alphaproteobacteria</taxon>
        <taxon>Rhodospirillales</taxon>
        <taxon>Rhodovibrionaceae</taxon>
        <taxon>Tistlia</taxon>
    </lineage>
</organism>
<dbReference type="AlphaFoldDB" id="A0A1Y6BJR0"/>
<protein>
    <submittedName>
        <fullName evidence="1">SH3-like domain-containing protein</fullName>
    </submittedName>
</protein>
<proteinExistence type="predicted"/>
<name>A0A1Y6BJR0_9PROT</name>
<reference evidence="1 2" key="1">
    <citation type="submission" date="2017-04" db="EMBL/GenBank/DDBJ databases">
        <authorList>
            <person name="Afonso C.L."/>
            <person name="Miller P.J."/>
            <person name="Scott M.A."/>
            <person name="Spackman E."/>
            <person name="Goraichik I."/>
            <person name="Dimitrov K.M."/>
            <person name="Suarez D.L."/>
            <person name="Swayne D.E."/>
        </authorList>
    </citation>
    <scope>NUCLEOTIDE SEQUENCE [LARGE SCALE GENOMIC DNA]</scope>
    <source>
        <strain evidence="1 2">USBA 355</strain>
    </source>
</reference>
<evidence type="ECO:0000313" key="2">
    <source>
        <dbReference type="Proteomes" id="UP000192917"/>
    </source>
</evidence>
<keyword evidence="2" id="KW-1185">Reference proteome</keyword>
<dbReference type="Gene3D" id="2.30.30.40">
    <property type="entry name" value="SH3 Domains"/>
    <property type="match status" value="1"/>
</dbReference>
<dbReference type="EMBL" id="FWZX01000004">
    <property type="protein sequence ID" value="SMF07342.1"/>
    <property type="molecule type" value="Genomic_DNA"/>
</dbReference>
<accession>A0A1Y6BJR0</accession>
<dbReference type="Proteomes" id="UP000192917">
    <property type="component" value="Unassembled WGS sequence"/>
</dbReference>
<dbReference type="RefSeq" id="WP_085121766.1">
    <property type="nucleotide sequence ID" value="NZ_FWZX01000004.1"/>
</dbReference>
<sequence>MSRVRVAAALACRAAAGVLVALCLLLAAAPLAGTLVAPAWAQASVGSASGLPLPRFVSLRSDQVNLRAGPGLQYPIEWVYRRADLPVEVIDEFDNWRKLRDWEGTEGWVHSSMIQAKRTAQVLATSDGGPRTLRRAPGDDSPAVATLQPNAIGNLLGCHKGWCQLAFGSFEGWLKRDEFFGIHANEAD</sequence>
<gene>
    <name evidence="1" type="ORF">SAMN05428998_10456</name>
</gene>
<evidence type="ECO:0000313" key="1">
    <source>
        <dbReference type="EMBL" id="SMF07342.1"/>
    </source>
</evidence>